<keyword evidence="3" id="KW-1185">Reference proteome</keyword>
<gene>
    <name evidence="2" type="ORF">CC80DRAFT_546342</name>
    <name evidence="1" type="ORF">CC80DRAFT_599745</name>
</gene>
<evidence type="ECO:0000313" key="1">
    <source>
        <dbReference type="EMBL" id="KAF1948319.1"/>
    </source>
</evidence>
<proteinExistence type="predicted"/>
<organism evidence="1 3">
    <name type="scientific">Byssothecium circinans</name>
    <dbReference type="NCBI Taxonomy" id="147558"/>
    <lineage>
        <taxon>Eukaryota</taxon>
        <taxon>Fungi</taxon>
        <taxon>Dikarya</taxon>
        <taxon>Ascomycota</taxon>
        <taxon>Pezizomycotina</taxon>
        <taxon>Dothideomycetes</taxon>
        <taxon>Pleosporomycetidae</taxon>
        <taxon>Pleosporales</taxon>
        <taxon>Massarineae</taxon>
        <taxon>Massarinaceae</taxon>
        <taxon>Byssothecium</taxon>
    </lineage>
</organism>
<name>A0A6A5T9B2_9PLEO</name>
<sequence length="246" mass="28411">MYRELSDRRPLRRSSLQPATCDLQSEELSRACSRWRWPLCYAEDSSDFVYDRHGFAGLWKFYRNYFVYGKYSTYITSSRYRSNAFLHKHATFDIGRFSTAIFEEGLVHTQMLLAPKQPQTQSFLRRAKLLQDQPLRFQAGAAPLFRAPRVSPTQPSLLQEVSLQVLHPRLRVQLQQFLGQNLSDEFHLMDFAALLSIIRAKEVDSDSAVAEEASAVMMMAPAEQAVWQDMVSVNHKAPQEYQASHQ</sequence>
<protein>
    <submittedName>
        <fullName evidence="1">Uncharacterized protein</fullName>
    </submittedName>
</protein>
<evidence type="ECO:0000313" key="2">
    <source>
        <dbReference type="EMBL" id="KAF1959029.1"/>
    </source>
</evidence>
<dbReference type="AlphaFoldDB" id="A0A6A5T9B2"/>
<reference evidence="1" key="1">
    <citation type="journal article" date="2020" name="Stud. Mycol.">
        <title>101 Dothideomycetes genomes: a test case for predicting lifestyles and emergence of pathogens.</title>
        <authorList>
            <person name="Haridas S."/>
            <person name="Albert R."/>
            <person name="Binder M."/>
            <person name="Bloem J."/>
            <person name="Labutti K."/>
            <person name="Salamov A."/>
            <person name="Andreopoulos B."/>
            <person name="Baker S."/>
            <person name="Barry K."/>
            <person name="Bills G."/>
            <person name="Bluhm B."/>
            <person name="Cannon C."/>
            <person name="Castanera R."/>
            <person name="Culley D."/>
            <person name="Daum C."/>
            <person name="Ezra D."/>
            <person name="Gonzalez J."/>
            <person name="Henrissat B."/>
            <person name="Kuo A."/>
            <person name="Liang C."/>
            <person name="Lipzen A."/>
            <person name="Lutzoni F."/>
            <person name="Magnuson J."/>
            <person name="Mondo S."/>
            <person name="Nolan M."/>
            <person name="Ohm R."/>
            <person name="Pangilinan J."/>
            <person name="Park H.-J."/>
            <person name="Ramirez L."/>
            <person name="Alfaro M."/>
            <person name="Sun H."/>
            <person name="Tritt A."/>
            <person name="Yoshinaga Y."/>
            <person name="Zwiers L.-H."/>
            <person name="Turgeon B."/>
            <person name="Goodwin S."/>
            <person name="Spatafora J."/>
            <person name="Crous P."/>
            <person name="Grigoriev I."/>
        </authorList>
    </citation>
    <scope>NUCLEOTIDE SEQUENCE</scope>
    <source>
        <strain evidence="1">CBS 675.92</strain>
    </source>
</reference>
<accession>A0A6A5T9B2</accession>
<dbReference type="EMBL" id="ML977062">
    <property type="protein sequence ID" value="KAF1948319.1"/>
    <property type="molecule type" value="Genomic_DNA"/>
</dbReference>
<dbReference type="Proteomes" id="UP000800035">
    <property type="component" value="Unassembled WGS sequence"/>
</dbReference>
<dbReference type="EMBL" id="ML976986">
    <property type="protein sequence ID" value="KAF1959029.1"/>
    <property type="molecule type" value="Genomic_DNA"/>
</dbReference>
<evidence type="ECO:0000313" key="3">
    <source>
        <dbReference type="Proteomes" id="UP000800035"/>
    </source>
</evidence>